<reference evidence="1 2" key="1">
    <citation type="submission" date="2016-09" db="EMBL/GenBank/DDBJ databases">
        <title>Lactobacillus reuteri KLR3005, genome sequencing and assembly.</title>
        <authorList>
            <person name="Lee J.-Y."/>
            <person name="Kim E.B."/>
            <person name="Choi Y.-J."/>
        </authorList>
    </citation>
    <scope>NUCLEOTIDE SEQUENCE [LARGE SCALE GENOMIC DNA]</scope>
    <source>
        <strain evidence="1 2">KLR3005</strain>
    </source>
</reference>
<dbReference type="RefSeq" id="WP_003674732.1">
    <property type="nucleotide sequence ID" value="NZ_CM122995.1"/>
</dbReference>
<evidence type="ECO:0000313" key="2">
    <source>
        <dbReference type="Proteomes" id="UP000194286"/>
    </source>
</evidence>
<accession>A0A1Y2UGE5</accession>
<name>A0A1Y2UGE5_LIMRT</name>
<gene>
    <name evidence="1" type="ORF">BHL82_09575</name>
</gene>
<proteinExistence type="predicted"/>
<dbReference type="AlphaFoldDB" id="A0A1Y2UGE5"/>
<comment type="caution">
    <text evidence="1">The sequence shown here is derived from an EMBL/GenBank/DDBJ whole genome shotgun (WGS) entry which is preliminary data.</text>
</comment>
<protein>
    <submittedName>
        <fullName evidence="1">Uncharacterized protein</fullName>
    </submittedName>
</protein>
<sequence>MFEEEKAQKVIKEILKKRKNQNFESEWENTLIEKAKETSILESRLLSNTVDELKICRNLSSHPSIENSEAKLITPDKYETAHFMNVLFKELFMMPPTFLGSVTSDFVDSIRDKKKIFMNDKSKLKLYIEENFLSNMKNTQIQHLAKDLFKFIFIKNNEDCLENRDINYAALTIITKENKDLVIQEIMSDADLLKQIRIDDIEVRDLLELFVIENTKLWDNLTDLQKNEINDDSESSLKNYYRNTLIYSDETFVDRIRETVENYKKEIFVGPTTFDLDDKTLLLLTRKAKENGIMNLFHEFCIILFGKSNSFADAGKRYNLLIRTNIEEFSKGNLELLMSVINTNCQIYQSFSVDKYSIKKIYLRNFTDKTEEDISKRYPYF</sequence>
<dbReference type="EMBL" id="MIMU01000132">
    <property type="protein sequence ID" value="OTA81797.1"/>
    <property type="molecule type" value="Genomic_DNA"/>
</dbReference>
<evidence type="ECO:0000313" key="1">
    <source>
        <dbReference type="EMBL" id="OTA81797.1"/>
    </source>
</evidence>
<dbReference type="Proteomes" id="UP000194286">
    <property type="component" value="Unassembled WGS sequence"/>
</dbReference>
<organism evidence="1 2">
    <name type="scientific">Limosilactobacillus reuteri</name>
    <name type="common">Lactobacillus reuteri</name>
    <dbReference type="NCBI Taxonomy" id="1598"/>
    <lineage>
        <taxon>Bacteria</taxon>
        <taxon>Bacillati</taxon>
        <taxon>Bacillota</taxon>
        <taxon>Bacilli</taxon>
        <taxon>Lactobacillales</taxon>
        <taxon>Lactobacillaceae</taxon>
        <taxon>Limosilactobacillus</taxon>
    </lineage>
</organism>